<dbReference type="RefSeq" id="WP_074645203.1">
    <property type="nucleotide sequence ID" value="NZ_FOFU01000011.1"/>
</dbReference>
<protein>
    <submittedName>
        <fullName evidence="11">Chemotaxis protein MotA</fullName>
    </submittedName>
</protein>
<dbReference type="GO" id="GO:0071978">
    <property type="term" value="P:bacterial-type flagellum-dependent swarming motility"/>
    <property type="evidence" value="ECO:0007669"/>
    <property type="project" value="InterPro"/>
</dbReference>
<dbReference type="EMBL" id="FOFU01000011">
    <property type="protein sequence ID" value="SEQ80311.1"/>
    <property type="molecule type" value="Genomic_DNA"/>
</dbReference>
<keyword evidence="6" id="KW-0283">Flagellar rotation</keyword>
<dbReference type="STRING" id="163.SAMN04487775_102137"/>
<dbReference type="GO" id="GO:0005886">
    <property type="term" value="C:plasma membrane"/>
    <property type="evidence" value="ECO:0007669"/>
    <property type="project" value="UniProtKB-SubCell"/>
</dbReference>
<keyword evidence="5 9" id="KW-0812">Transmembrane</keyword>
<comment type="subcellular location">
    <subcellularLocation>
        <location evidence="1">Cell membrane</location>
        <topology evidence="1">Multi-pass membrane protein</topology>
    </subcellularLocation>
</comment>
<keyword evidence="4" id="KW-1003">Cell membrane</keyword>
<dbReference type="PANTHER" id="PTHR30433">
    <property type="entry name" value="CHEMOTAXIS PROTEIN MOTA"/>
    <property type="match status" value="1"/>
</dbReference>
<evidence type="ECO:0000256" key="8">
    <source>
        <dbReference type="ARBA" id="ARBA00023136"/>
    </source>
</evidence>
<dbReference type="eggNOG" id="COG1291">
    <property type="taxonomic scope" value="Bacteria"/>
</dbReference>
<feature type="transmembrane region" description="Helical" evidence="9">
    <location>
        <begin position="7"/>
        <end position="27"/>
    </location>
</feature>
<feature type="transmembrane region" description="Helical" evidence="9">
    <location>
        <begin position="33"/>
        <end position="53"/>
    </location>
</feature>
<feature type="transmembrane region" description="Helical" evidence="9">
    <location>
        <begin position="181"/>
        <end position="200"/>
    </location>
</feature>
<keyword evidence="7 9" id="KW-1133">Transmembrane helix</keyword>
<evidence type="ECO:0000313" key="12">
    <source>
        <dbReference type="Proteomes" id="UP000182360"/>
    </source>
</evidence>
<keyword evidence="8 9" id="KW-0472">Membrane</keyword>
<evidence type="ECO:0000256" key="4">
    <source>
        <dbReference type="ARBA" id="ARBA00022475"/>
    </source>
</evidence>
<evidence type="ECO:0000256" key="3">
    <source>
        <dbReference type="ARBA" id="ARBA00022448"/>
    </source>
</evidence>
<keyword evidence="12" id="KW-1185">Reference proteome</keyword>
<feature type="domain" description="MotA/TolQ/ExbB proton channel" evidence="10">
    <location>
        <begin position="102"/>
        <end position="219"/>
    </location>
</feature>
<sequence>MDIASLLGIVGGAAMIVMSVLTSGGTLGGIIDIPSVFMTIGGSYFAMFIAAPLKKALGMFKIMGKAFKVPDFGEKNIVINMQALSEKARREGILALEDGLDDLEDPFMKMGLRLVVDGTDGNIIRAIMENEMTQVENRHMEWIGLINAWAGFAPGFGMMGTVLGLIGMLNNLEDKSSLGPNMAVALITTLYGSMMANWLITPFSTKLANQNALEMRSKEMIIEGVLAIQAGENPRIMAQKLLTYLDPVTRKAIEADVLKD</sequence>
<dbReference type="InterPro" id="IPR002898">
    <property type="entry name" value="MotA_ExbB_proton_chnl"/>
</dbReference>
<evidence type="ECO:0000256" key="7">
    <source>
        <dbReference type="ARBA" id="ARBA00022989"/>
    </source>
</evidence>
<dbReference type="Pfam" id="PF01618">
    <property type="entry name" value="MotA_ExbB"/>
    <property type="match status" value="1"/>
</dbReference>
<dbReference type="AlphaFoldDB" id="A0A1H9IZT5"/>
<evidence type="ECO:0000256" key="9">
    <source>
        <dbReference type="SAM" id="Phobius"/>
    </source>
</evidence>
<dbReference type="GO" id="GO:0006935">
    <property type="term" value="P:chemotaxis"/>
    <property type="evidence" value="ECO:0007669"/>
    <property type="project" value="InterPro"/>
</dbReference>
<evidence type="ECO:0000256" key="2">
    <source>
        <dbReference type="ARBA" id="ARBA00008038"/>
    </source>
</evidence>
<gene>
    <name evidence="11" type="ORF">SAMN04487977_11122</name>
</gene>
<name>A0A1H9IZT5_9SPIR</name>
<comment type="similarity">
    <text evidence="2">Belongs to the MotA family.</text>
</comment>
<feature type="transmembrane region" description="Helical" evidence="9">
    <location>
        <begin position="142"/>
        <end position="169"/>
    </location>
</feature>
<evidence type="ECO:0000313" key="11">
    <source>
        <dbReference type="EMBL" id="SEQ80311.1"/>
    </source>
</evidence>
<dbReference type="InterPro" id="IPR047055">
    <property type="entry name" value="MotA-like"/>
</dbReference>
<evidence type="ECO:0000256" key="1">
    <source>
        <dbReference type="ARBA" id="ARBA00004651"/>
    </source>
</evidence>
<dbReference type="Proteomes" id="UP000182360">
    <property type="component" value="Unassembled WGS sequence"/>
</dbReference>
<dbReference type="PANTHER" id="PTHR30433:SF2">
    <property type="entry name" value="MOTILITY PROTEIN A"/>
    <property type="match status" value="1"/>
</dbReference>
<keyword evidence="3" id="KW-0813">Transport</keyword>
<dbReference type="PROSITE" id="PS01307">
    <property type="entry name" value="MOTA"/>
    <property type="match status" value="1"/>
</dbReference>
<evidence type="ECO:0000259" key="10">
    <source>
        <dbReference type="Pfam" id="PF01618"/>
    </source>
</evidence>
<dbReference type="InterPro" id="IPR000540">
    <property type="entry name" value="Flag_MotA_CS"/>
</dbReference>
<dbReference type="OrthoDB" id="9806929at2"/>
<accession>A0A1H9IZT5</accession>
<proteinExistence type="inferred from homology"/>
<evidence type="ECO:0000256" key="6">
    <source>
        <dbReference type="ARBA" id="ARBA00022779"/>
    </source>
</evidence>
<evidence type="ECO:0000256" key="5">
    <source>
        <dbReference type="ARBA" id="ARBA00022692"/>
    </source>
</evidence>
<organism evidence="11 12">
    <name type="scientific">Treponema bryantii</name>
    <dbReference type="NCBI Taxonomy" id="163"/>
    <lineage>
        <taxon>Bacteria</taxon>
        <taxon>Pseudomonadati</taxon>
        <taxon>Spirochaetota</taxon>
        <taxon>Spirochaetia</taxon>
        <taxon>Spirochaetales</taxon>
        <taxon>Treponemataceae</taxon>
        <taxon>Treponema</taxon>
    </lineage>
</organism>
<reference evidence="11 12" key="1">
    <citation type="submission" date="2016-10" db="EMBL/GenBank/DDBJ databases">
        <authorList>
            <person name="de Groot N.N."/>
        </authorList>
    </citation>
    <scope>NUCLEOTIDE SEQUENCE [LARGE SCALE GENOMIC DNA]</scope>
    <source>
        <strain evidence="11 12">B25</strain>
    </source>
</reference>